<gene>
    <name evidence="1" type="ORF">SSX86_013095</name>
</gene>
<keyword evidence="2" id="KW-1185">Reference proteome</keyword>
<reference evidence="1 2" key="1">
    <citation type="submission" date="2024-04" db="EMBL/GenBank/DDBJ databases">
        <title>The reference genome of an endangered Asteraceae, Deinandra increscens subsp. villosa, native to the Central Coast of California.</title>
        <authorList>
            <person name="Guilliams M."/>
            <person name="Hasenstab-Lehman K."/>
            <person name="Meyer R."/>
            <person name="Mcevoy S."/>
        </authorList>
    </citation>
    <scope>NUCLEOTIDE SEQUENCE [LARGE SCALE GENOMIC DNA]</scope>
    <source>
        <tissue evidence="1">Leaf</tissue>
    </source>
</reference>
<dbReference type="Pfam" id="PF14299">
    <property type="entry name" value="PP2"/>
    <property type="match status" value="1"/>
</dbReference>
<dbReference type="PANTHER" id="PTHR32278:SF149">
    <property type="entry name" value="PHLOEM PROTEIN"/>
    <property type="match status" value="1"/>
</dbReference>
<dbReference type="EMBL" id="JBCNJP010000014">
    <property type="protein sequence ID" value="KAK9068979.1"/>
    <property type="molecule type" value="Genomic_DNA"/>
</dbReference>
<accession>A0AAP0DD05</accession>
<evidence type="ECO:0000313" key="1">
    <source>
        <dbReference type="EMBL" id="KAK9068979.1"/>
    </source>
</evidence>
<dbReference type="AlphaFoldDB" id="A0AAP0DD05"/>
<name>A0AAP0DD05_9ASTR</name>
<dbReference type="PANTHER" id="PTHR32278">
    <property type="entry name" value="F-BOX DOMAIN-CONTAINING PROTEIN"/>
    <property type="match status" value="1"/>
</dbReference>
<proteinExistence type="predicted"/>
<organism evidence="1 2">
    <name type="scientific">Deinandra increscens subsp. villosa</name>
    <dbReference type="NCBI Taxonomy" id="3103831"/>
    <lineage>
        <taxon>Eukaryota</taxon>
        <taxon>Viridiplantae</taxon>
        <taxon>Streptophyta</taxon>
        <taxon>Embryophyta</taxon>
        <taxon>Tracheophyta</taxon>
        <taxon>Spermatophyta</taxon>
        <taxon>Magnoliopsida</taxon>
        <taxon>eudicotyledons</taxon>
        <taxon>Gunneridae</taxon>
        <taxon>Pentapetalae</taxon>
        <taxon>asterids</taxon>
        <taxon>campanulids</taxon>
        <taxon>Asterales</taxon>
        <taxon>Asteraceae</taxon>
        <taxon>Asteroideae</taxon>
        <taxon>Heliantheae alliance</taxon>
        <taxon>Madieae</taxon>
        <taxon>Madiinae</taxon>
        <taxon>Deinandra</taxon>
    </lineage>
</organism>
<evidence type="ECO:0000313" key="2">
    <source>
        <dbReference type="Proteomes" id="UP001408789"/>
    </source>
</evidence>
<sequence>MQISRVIELLPQHVFRIKCKIENKMLSRDTDYLCFLVFKLSENYVGLHCPVILRDLRNRNNQKAEIVYFRSLSPLNLHENNSVPKQRKDGWMEIEVLKFKPSGNDFGNRCIPMNLKLITYEGTMSGLIVFALNLDQDPGSVLHYLLFHVLGGLDVLLSFSNASCASDFLSKGSSSWRLIFGSLVVWDGQNIPFNRLVCLKIVGIPLLARDEVTFNRIGELFGKIACPSDFSWNDEDISGHRGLIDESITVNWRDSSFEAWVVEEAFTPWSPSPDFEQDVDDSISTQVASESELEEGEIDPLGNFEFTGDTHVDPDLDAVDPVVGERETEKDSEKLMETSQEELQSVAGLLGKEGSENSFLGANTAGLCPRGETNFSSHENLESNLYSQVGSLGSIPSEPGPLPPLHAFGHFPSSIGPGSAPPILPFATLETQSSLEMPISLPTQKCNSKKNKNVKAGSGRSKGQILLGGYKSTLRNCLLKSQPCPTKNKKGCVSVKAKSQNNVDFSSSPNFDVLMTKEVGDLLGFNKEISSSNHVSSSSAFVANIGY</sequence>
<protein>
    <submittedName>
        <fullName evidence="1">Uncharacterized protein</fullName>
    </submittedName>
</protein>
<dbReference type="InterPro" id="IPR025886">
    <property type="entry name" value="PP2-like"/>
</dbReference>
<dbReference type="Proteomes" id="UP001408789">
    <property type="component" value="Unassembled WGS sequence"/>
</dbReference>
<comment type="caution">
    <text evidence="1">The sequence shown here is derived from an EMBL/GenBank/DDBJ whole genome shotgun (WGS) entry which is preliminary data.</text>
</comment>